<evidence type="ECO:0000313" key="2">
    <source>
        <dbReference type="EMBL" id="UPM44163.1"/>
    </source>
</evidence>
<dbReference type="PANTHER" id="PTHR43471">
    <property type="entry name" value="ABC TRANSPORTER PERMEASE"/>
    <property type="match status" value="1"/>
</dbReference>
<dbReference type="RefSeq" id="WP_247994817.1">
    <property type="nucleotide sequence ID" value="NZ_CP096020.1"/>
</dbReference>
<dbReference type="Proteomes" id="UP000831768">
    <property type="component" value="Plasmid unnamed1"/>
</dbReference>
<evidence type="ECO:0000313" key="3">
    <source>
        <dbReference type="Proteomes" id="UP000831768"/>
    </source>
</evidence>
<dbReference type="GeneID" id="71929216"/>
<keyword evidence="1" id="KW-0812">Transmembrane</keyword>
<keyword evidence="1" id="KW-1133">Transmembrane helix</keyword>
<dbReference type="GO" id="GO:0140359">
    <property type="term" value="F:ABC-type transporter activity"/>
    <property type="evidence" value="ECO:0007669"/>
    <property type="project" value="InterPro"/>
</dbReference>
<protein>
    <submittedName>
        <fullName evidence="2">ABC transporter permease</fullName>
    </submittedName>
</protein>
<organism evidence="2 3">
    <name type="scientific">Halocatena salina</name>
    <dbReference type="NCBI Taxonomy" id="2934340"/>
    <lineage>
        <taxon>Archaea</taxon>
        <taxon>Methanobacteriati</taxon>
        <taxon>Methanobacteriota</taxon>
        <taxon>Stenosarchaea group</taxon>
        <taxon>Halobacteria</taxon>
        <taxon>Halobacteriales</taxon>
        <taxon>Natronomonadaceae</taxon>
        <taxon>Halocatena</taxon>
    </lineage>
</organism>
<keyword evidence="1" id="KW-0472">Membrane</keyword>
<accession>A0A8U0A804</accession>
<feature type="transmembrane region" description="Helical" evidence="1">
    <location>
        <begin position="130"/>
        <end position="154"/>
    </location>
</feature>
<dbReference type="EMBL" id="CP096020">
    <property type="protein sequence ID" value="UPM44163.1"/>
    <property type="molecule type" value="Genomic_DNA"/>
</dbReference>
<feature type="transmembrane region" description="Helical" evidence="1">
    <location>
        <begin position="20"/>
        <end position="37"/>
    </location>
</feature>
<feature type="transmembrane region" description="Helical" evidence="1">
    <location>
        <begin position="232"/>
        <end position="253"/>
    </location>
</feature>
<proteinExistence type="predicted"/>
<geneLocation type="plasmid" evidence="2 3">
    <name>unnamed1</name>
</geneLocation>
<gene>
    <name evidence="2" type="ORF">MW046_14175</name>
</gene>
<dbReference type="GO" id="GO:0005886">
    <property type="term" value="C:plasma membrane"/>
    <property type="evidence" value="ECO:0007669"/>
    <property type="project" value="UniProtKB-SubCell"/>
</dbReference>
<feature type="transmembrane region" description="Helical" evidence="1">
    <location>
        <begin position="99"/>
        <end position="124"/>
    </location>
</feature>
<dbReference type="PANTHER" id="PTHR43471:SF1">
    <property type="entry name" value="ABC TRANSPORTER PERMEASE PROTEIN NOSY-RELATED"/>
    <property type="match status" value="1"/>
</dbReference>
<keyword evidence="3" id="KW-1185">Reference proteome</keyword>
<dbReference type="AlphaFoldDB" id="A0A8U0A804"/>
<sequence>MSMLQVAKKDFQDAIRSLTLVAVVGGFTAFLAFYTYYQFTMSPMTTTTAADLYQSTANVVVVIGTLLGYKSIVGERESGSLKFLLGAPHTRRDVVVGKFLGRAAVVVVTVVVGFAVVGVHYAVLADSPSLMAYALLIGKLLIPGVVFVAVALAFSAANRSTTVATWGAIVLAIVFAFAWDTVFSIIQSFMLPPDAATPNWLHLIIRLNPKFFYMDSNTLELGDTAPFYLEPWFGGVIVAGWLLIPLGLAYLLFERSDLA</sequence>
<feature type="transmembrane region" description="Helical" evidence="1">
    <location>
        <begin position="166"/>
        <end position="190"/>
    </location>
</feature>
<dbReference type="Pfam" id="PF12679">
    <property type="entry name" value="ABC2_membrane_2"/>
    <property type="match status" value="1"/>
</dbReference>
<reference evidence="2" key="1">
    <citation type="submission" date="2022-04" db="EMBL/GenBank/DDBJ databases">
        <title>Halocatena sp. nov., isolated from a salt lake.</title>
        <authorList>
            <person name="Cui H.-L."/>
        </authorList>
    </citation>
    <scope>NUCLEOTIDE SEQUENCE</scope>
    <source>
        <strain evidence="2">AD-1</strain>
        <plasmid evidence="2">unnamed1</plasmid>
    </source>
</reference>
<name>A0A8U0A804_9EURY</name>
<evidence type="ECO:0000256" key="1">
    <source>
        <dbReference type="SAM" id="Phobius"/>
    </source>
</evidence>
<dbReference type="KEGG" id="haad:MW046_14175"/>
<keyword evidence="2" id="KW-0614">Plasmid</keyword>